<accession>A0A6C0JAV2</accession>
<protein>
    <submittedName>
        <fullName evidence="1">Uncharacterized protein</fullName>
    </submittedName>
</protein>
<sequence length="78" mass="8979">MRLTSFGSLDSGLKNVYKDRGDATKYMLIPNRGIVLTSSEDTIQLYMIRHKKLREQMLNERHRLIALYNITAAPPLSI</sequence>
<reference evidence="1" key="1">
    <citation type="journal article" date="2020" name="Nature">
        <title>Giant virus diversity and host interactions through global metagenomics.</title>
        <authorList>
            <person name="Schulz F."/>
            <person name="Roux S."/>
            <person name="Paez-Espino D."/>
            <person name="Jungbluth S."/>
            <person name="Walsh D.A."/>
            <person name="Denef V.J."/>
            <person name="McMahon K.D."/>
            <person name="Konstantinidis K.T."/>
            <person name="Eloe-Fadrosh E.A."/>
            <person name="Kyrpides N.C."/>
            <person name="Woyke T."/>
        </authorList>
    </citation>
    <scope>NUCLEOTIDE SEQUENCE</scope>
    <source>
        <strain evidence="1">GVMAG-M-3300025860-20</strain>
    </source>
</reference>
<dbReference type="EMBL" id="MN740329">
    <property type="protein sequence ID" value="QHU00764.1"/>
    <property type="molecule type" value="Genomic_DNA"/>
</dbReference>
<evidence type="ECO:0000313" key="1">
    <source>
        <dbReference type="EMBL" id="QHU00764.1"/>
    </source>
</evidence>
<proteinExistence type="predicted"/>
<name>A0A6C0JAV2_9ZZZZ</name>
<dbReference type="AlphaFoldDB" id="A0A6C0JAV2"/>
<organism evidence="1">
    <name type="scientific">viral metagenome</name>
    <dbReference type="NCBI Taxonomy" id="1070528"/>
    <lineage>
        <taxon>unclassified sequences</taxon>
        <taxon>metagenomes</taxon>
        <taxon>organismal metagenomes</taxon>
    </lineage>
</organism>